<dbReference type="Gene3D" id="2.40.30.10">
    <property type="entry name" value="Translation factors"/>
    <property type="match status" value="2"/>
</dbReference>
<name>A0ABQ5QEP5_9BACT</name>
<dbReference type="SUPFAM" id="SSF50447">
    <property type="entry name" value="Translation proteins"/>
    <property type="match status" value="2"/>
</dbReference>
<dbReference type="PROSITE" id="PS51722">
    <property type="entry name" value="G_TR_2"/>
    <property type="match status" value="1"/>
</dbReference>
<dbReference type="InterPro" id="IPR053905">
    <property type="entry name" value="EF-G-like_DII"/>
</dbReference>
<feature type="region of interest" description="Disordered" evidence="9">
    <location>
        <begin position="25"/>
        <end position="451"/>
    </location>
</feature>
<dbReference type="RefSeq" id="WP_285573325.1">
    <property type="nucleotide sequence ID" value="NZ_BSDE01000002.1"/>
</dbReference>
<evidence type="ECO:0000259" key="10">
    <source>
        <dbReference type="PROSITE" id="PS51722"/>
    </source>
</evidence>
<dbReference type="Proteomes" id="UP001165069">
    <property type="component" value="Unassembled WGS sequence"/>
</dbReference>
<dbReference type="EMBL" id="BSDE01000002">
    <property type="protein sequence ID" value="GLH72976.1"/>
    <property type="molecule type" value="Genomic_DNA"/>
</dbReference>
<feature type="compositionally biased region" description="Basic and acidic residues" evidence="9">
    <location>
        <begin position="112"/>
        <end position="154"/>
    </location>
</feature>
<comment type="caution">
    <text evidence="7">Lacks conserved residue(s) required for the propagation of feature annotation.</text>
</comment>
<evidence type="ECO:0000256" key="8">
    <source>
        <dbReference type="RuleBase" id="RU000644"/>
    </source>
</evidence>
<keyword evidence="5 7" id="KW-0648">Protein biosynthesis</keyword>
<dbReference type="Gene3D" id="3.40.50.10050">
    <property type="entry name" value="Translation initiation factor IF- 2, domain 3"/>
    <property type="match status" value="1"/>
</dbReference>
<evidence type="ECO:0000313" key="12">
    <source>
        <dbReference type="Proteomes" id="UP001165069"/>
    </source>
</evidence>
<proteinExistence type="inferred from homology"/>
<reference evidence="11 12" key="1">
    <citation type="journal article" date="2023" name="Antonie Van Leeuwenhoek">
        <title>Mesoterricola silvestris gen. nov., sp. nov., Mesoterricola sediminis sp. nov., Geothrix oryzae sp. nov., Geothrix edaphica sp. nov., Geothrix rubra sp. nov., and Geothrix limicola sp. nov., six novel members of Acidobacteriota isolated from soils.</title>
        <authorList>
            <person name="Itoh H."/>
            <person name="Sugisawa Y."/>
            <person name="Mise K."/>
            <person name="Xu Z."/>
            <person name="Kuniyasu M."/>
            <person name="Ushijima N."/>
            <person name="Kawano K."/>
            <person name="Kobayashi E."/>
            <person name="Shiratori Y."/>
            <person name="Masuda Y."/>
            <person name="Senoo K."/>
        </authorList>
    </citation>
    <scope>NUCLEOTIDE SEQUENCE [LARGE SCALE GENOMIC DNA]</scope>
    <source>
        <strain evidence="11 12">Red804</strain>
    </source>
</reference>
<evidence type="ECO:0000256" key="2">
    <source>
        <dbReference type="ARBA" id="ARBA00020675"/>
    </source>
</evidence>
<dbReference type="PRINTS" id="PR00315">
    <property type="entry name" value="ELONGATNFCT"/>
</dbReference>
<sequence length="1062" mass="112487">MLRINQLAKELGVANQEVIEAAEKRLGLQGKSHSSNLTDDQADQIRRGFQGKHKGEDEAPPLALHKPSAAVKVVKAPAPVHAEPKAEPRAEAKPEAQPQAEAPKPAPAVLVKKAEPKPEARPEPKPEPRPEPETAAEAKVELKAEPKAEPRPEVKAAAPAAPAPVVTPAPAPAAAETPAAPVPAAPAKAAAPASAEPVETFSRLKISTATPAPAPREDKPARYIQLPPARPSGPGARPVQPAGSGPNQPAGGPRPEAGARPIVQRPGQSPANVQRSGMPQKEKAVLQMATNTGRGEVRHEPPAPPQPSRRPYIPPAITEMRPDQGFSRIKTSDTPAPAPRSTEPARYIQLPQARPAPGSRPSGPGGRPGGPGGPGRPGMGSRPGGPGGRPGGPGGRPGMGGPRPGGPGRGPSLPAAGPIDPNSQKGPGRGLHQGGKKKKGGYVRSKEEELDLKLRQPRSRAQQVATEYIEEEIGIVMLSEGVTVKELAEKCNRPAKDVVAKLLHRGIFATINQPLDTEMAKDIAREFGFLADIVSFEEDVQISADESGEVQGEKLSRPPVVTIMGHVDHGKTSLLDAIRKTKVAAGEAGGITQHVGAYHVDVKDPNTGEMRQVVFLDTPGHEAFTKMRARGAKVTDIAVLVVAADDGVMPQTVESINHAKAADVPLVVAVNKIDKPGANPDKVQQGLLQHSVQTEAYGGDVPAVLVSAKTKQGLDELLETLLLVADLKELKAVYDCPAAGSIIEGRLDRGRGPVATVLVQNGTLKAGDIFVAGATMGRVRAMFNDLGARVTEAGPSSAVQILGFEEVPSAGDNFQVVEDESKARTIVSFRQEKAKQAAQQKQRATLETLFSTLKDGQVKELPLIIKADTQGSVESLVGQLERLSTEKVRVRIIHSAAGTVTENDVLLAEASKATIIGFHTKAEKKTEELAREEGVDLRFHDIIYKVTEEIEQAMVGMLDATEKETIHGQAEVRQIFKIGRAVIAGSFVTEGKVQKAYKVRVKRGEEVLFEGGLKNLKRFKEDVSEVKNGLDCGISLDGYDELKEGDILEFFSKEKVIATSLS</sequence>
<feature type="compositionally biased region" description="Gly residues" evidence="9">
    <location>
        <begin position="363"/>
        <end position="409"/>
    </location>
</feature>
<comment type="subcellular location">
    <subcellularLocation>
        <location evidence="7">Cytoplasm</location>
    </subcellularLocation>
</comment>
<feature type="binding site" evidence="7">
    <location>
        <begin position="671"/>
        <end position="674"/>
    </location>
    <ligand>
        <name>GTP</name>
        <dbReference type="ChEBI" id="CHEBI:37565"/>
    </ligand>
</feature>
<dbReference type="SUPFAM" id="SSF52156">
    <property type="entry name" value="Initiation factor IF2/eIF5b, domain 3"/>
    <property type="match status" value="1"/>
</dbReference>
<dbReference type="HAMAP" id="MF_00100_B">
    <property type="entry name" value="IF_2_B"/>
    <property type="match status" value="1"/>
</dbReference>
<evidence type="ECO:0000256" key="3">
    <source>
        <dbReference type="ARBA" id="ARBA00022540"/>
    </source>
</evidence>
<dbReference type="InterPro" id="IPR006847">
    <property type="entry name" value="IF2_N"/>
</dbReference>
<feature type="compositionally biased region" description="Polar residues" evidence="9">
    <location>
        <begin position="266"/>
        <end position="277"/>
    </location>
</feature>
<dbReference type="NCBIfam" id="TIGR00231">
    <property type="entry name" value="small_GTP"/>
    <property type="match status" value="1"/>
</dbReference>
<dbReference type="CDD" id="cd01887">
    <property type="entry name" value="IF2_eIF5B"/>
    <property type="match status" value="1"/>
</dbReference>
<keyword evidence="3 7" id="KW-0396">Initiation factor</keyword>
<feature type="compositionally biased region" description="Basic and acidic residues" evidence="9">
    <location>
        <begin position="82"/>
        <end position="94"/>
    </location>
</feature>
<dbReference type="NCBIfam" id="TIGR00487">
    <property type="entry name" value="IF-2"/>
    <property type="match status" value="1"/>
</dbReference>
<evidence type="ECO:0000256" key="1">
    <source>
        <dbReference type="ARBA" id="ARBA00007733"/>
    </source>
</evidence>
<dbReference type="InterPro" id="IPR005225">
    <property type="entry name" value="Small_GTP-bd"/>
</dbReference>
<feature type="binding site" evidence="7">
    <location>
        <begin position="565"/>
        <end position="572"/>
    </location>
    <ligand>
        <name>GTP</name>
        <dbReference type="ChEBI" id="CHEBI:37565"/>
    </ligand>
</feature>
<dbReference type="CDD" id="cd03702">
    <property type="entry name" value="IF2_mtIF2_II"/>
    <property type="match status" value="1"/>
</dbReference>
<dbReference type="Pfam" id="PF22042">
    <property type="entry name" value="EF-G_D2"/>
    <property type="match status" value="1"/>
</dbReference>
<dbReference type="InterPro" id="IPR000795">
    <property type="entry name" value="T_Tr_GTP-bd_dom"/>
</dbReference>
<protein>
    <recommendedName>
        <fullName evidence="2 7">Translation initiation factor IF-2</fullName>
    </recommendedName>
</protein>
<feature type="binding site" evidence="7">
    <location>
        <begin position="617"/>
        <end position="621"/>
    </location>
    <ligand>
        <name>GTP</name>
        <dbReference type="ChEBI" id="CHEBI:37565"/>
    </ligand>
</feature>
<feature type="compositionally biased region" description="Low complexity" evidence="9">
    <location>
        <begin position="65"/>
        <end position="81"/>
    </location>
</feature>
<dbReference type="InterPro" id="IPR000178">
    <property type="entry name" value="TF_IF2_bacterial-like"/>
</dbReference>
<comment type="similarity">
    <text evidence="1 7 8">Belongs to the TRAFAC class translation factor GTPase superfamily. Classic translation factor GTPase family. IF-2 subfamily.</text>
</comment>
<evidence type="ECO:0000313" key="11">
    <source>
        <dbReference type="EMBL" id="GLH72976.1"/>
    </source>
</evidence>
<keyword evidence="7" id="KW-0963">Cytoplasm</keyword>
<dbReference type="InterPro" id="IPR023115">
    <property type="entry name" value="TIF_IF2_dom3"/>
</dbReference>
<dbReference type="PANTHER" id="PTHR43381:SF5">
    <property type="entry name" value="TR-TYPE G DOMAIN-CONTAINING PROTEIN"/>
    <property type="match status" value="1"/>
</dbReference>
<dbReference type="InterPro" id="IPR009000">
    <property type="entry name" value="Transl_B-barrel_sf"/>
</dbReference>
<dbReference type="Gene3D" id="3.40.50.300">
    <property type="entry name" value="P-loop containing nucleotide triphosphate hydrolases"/>
    <property type="match status" value="1"/>
</dbReference>
<dbReference type="PANTHER" id="PTHR43381">
    <property type="entry name" value="TRANSLATION INITIATION FACTOR IF-2-RELATED"/>
    <property type="match status" value="1"/>
</dbReference>
<keyword evidence="6 7" id="KW-0342">GTP-binding</keyword>
<keyword evidence="4 7" id="KW-0547">Nucleotide-binding</keyword>
<accession>A0ABQ5QEP5</accession>
<dbReference type="Pfam" id="PF11987">
    <property type="entry name" value="IF-2"/>
    <property type="match status" value="1"/>
</dbReference>
<dbReference type="Pfam" id="PF00009">
    <property type="entry name" value="GTP_EFTU"/>
    <property type="match status" value="1"/>
</dbReference>
<evidence type="ECO:0000256" key="4">
    <source>
        <dbReference type="ARBA" id="ARBA00022741"/>
    </source>
</evidence>
<evidence type="ECO:0000256" key="9">
    <source>
        <dbReference type="SAM" id="MobiDB-lite"/>
    </source>
</evidence>
<feature type="compositionally biased region" description="Low complexity" evidence="9">
    <location>
        <begin position="185"/>
        <end position="200"/>
    </location>
</feature>
<feature type="compositionally biased region" description="Low complexity" evidence="9">
    <location>
        <begin position="353"/>
        <end position="362"/>
    </location>
</feature>
<evidence type="ECO:0000256" key="6">
    <source>
        <dbReference type="ARBA" id="ARBA00023134"/>
    </source>
</evidence>
<dbReference type="SUPFAM" id="SSF52540">
    <property type="entry name" value="P-loop containing nucleoside triphosphate hydrolases"/>
    <property type="match status" value="1"/>
</dbReference>
<comment type="function">
    <text evidence="7 8">One of the essential components for the initiation of protein synthesis. Protects formylmethionyl-tRNA from spontaneous hydrolysis and promotes its binding to the 30S ribosomal subunits. Also involved in the hydrolysis of GTP during the formation of the 70S ribosomal complex.</text>
</comment>
<feature type="compositionally biased region" description="Pro residues" evidence="9">
    <location>
        <begin position="161"/>
        <end position="171"/>
    </location>
</feature>
<dbReference type="InterPro" id="IPR044145">
    <property type="entry name" value="IF2_II"/>
</dbReference>
<feature type="compositionally biased region" description="Pro residues" evidence="9">
    <location>
        <begin position="302"/>
        <end position="314"/>
    </location>
</feature>
<organism evidence="11 12">
    <name type="scientific">Geothrix limicola</name>
    <dbReference type="NCBI Taxonomy" id="2927978"/>
    <lineage>
        <taxon>Bacteria</taxon>
        <taxon>Pseudomonadati</taxon>
        <taxon>Acidobacteriota</taxon>
        <taxon>Holophagae</taxon>
        <taxon>Holophagales</taxon>
        <taxon>Holophagaceae</taxon>
        <taxon>Geothrix</taxon>
    </lineage>
</organism>
<dbReference type="Pfam" id="PF04760">
    <property type="entry name" value="IF2_N"/>
    <property type="match status" value="2"/>
</dbReference>
<dbReference type="PROSITE" id="PS01176">
    <property type="entry name" value="IF2"/>
    <property type="match status" value="1"/>
</dbReference>
<keyword evidence="12" id="KW-1185">Reference proteome</keyword>
<evidence type="ECO:0000256" key="5">
    <source>
        <dbReference type="ARBA" id="ARBA00022917"/>
    </source>
</evidence>
<dbReference type="InterPro" id="IPR027417">
    <property type="entry name" value="P-loop_NTPase"/>
</dbReference>
<gene>
    <name evidence="7" type="primary">infB</name>
    <name evidence="11" type="ORF">GETHLI_14780</name>
</gene>
<dbReference type="Gene3D" id="1.10.10.2480">
    <property type="match status" value="1"/>
</dbReference>
<comment type="caution">
    <text evidence="11">The sequence shown here is derived from an EMBL/GenBank/DDBJ whole genome shotgun (WGS) entry which is preliminary data.</text>
</comment>
<feature type="domain" description="Tr-type G" evidence="10">
    <location>
        <begin position="556"/>
        <end position="731"/>
    </location>
</feature>
<dbReference type="InterPro" id="IPR015760">
    <property type="entry name" value="TIF_IF2"/>
</dbReference>
<evidence type="ECO:0000256" key="7">
    <source>
        <dbReference type="HAMAP-Rule" id="MF_00100"/>
    </source>
</evidence>
<dbReference type="InterPro" id="IPR036925">
    <property type="entry name" value="TIF_IF2_dom3_sf"/>
</dbReference>
<dbReference type="CDD" id="cd03692">
    <property type="entry name" value="mtIF2_IVc"/>
    <property type="match status" value="1"/>
</dbReference>